<evidence type="ECO:0000313" key="4">
    <source>
        <dbReference type="Proteomes" id="UP001177023"/>
    </source>
</evidence>
<organism evidence="3 4">
    <name type="scientific">Mesorhabditis spiculigera</name>
    <dbReference type="NCBI Taxonomy" id="96644"/>
    <lineage>
        <taxon>Eukaryota</taxon>
        <taxon>Metazoa</taxon>
        <taxon>Ecdysozoa</taxon>
        <taxon>Nematoda</taxon>
        <taxon>Chromadorea</taxon>
        <taxon>Rhabditida</taxon>
        <taxon>Rhabditina</taxon>
        <taxon>Rhabditomorpha</taxon>
        <taxon>Rhabditoidea</taxon>
        <taxon>Rhabditidae</taxon>
        <taxon>Mesorhabditinae</taxon>
        <taxon>Mesorhabditis</taxon>
    </lineage>
</organism>
<feature type="region of interest" description="Disordered" evidence="1">
    <location>
        <begin position="291"/>
        <end position="313"/>
    </location>
</feature>
<dbReference type="PANTHER" id="PTHR12243:SF67">
    <property type="entry name" value="COREPRESSOR OF PANGOLIN, ISOFORM A-RELATED"/>
    <property type="match status" value="1"/>
</dbReference>
<dbReference type="InterPro" id="IPR039353">
    <property type="entry name" value="TF_Adf1"/>
</dbReference>
<dbReference type="GO" id="GO:0005667">
    <property type="term" value="C:transcription regulator complex"/>
    <property type="evidence" value="ECO:0007669"/>
    <property type="project" value="TreeGrafter"/>
</dbReference>
<comment type="caution">
    <text evidence="3">The sequence shown here is derived from an EMBL/GenBank/DDBJ whole genome shotgun (WGS) entry which is preliminary data.</text>
</comment>
<gene>
    <name evidence="3" type="ORF">MSPICULIGERA_LOCUS475</name>
</gene>
<feature type="compositionally biased region" description="Low complexity" evidence="1">
    <location>
        <begin position="241"/>
        <end position="256"/>
    </location>
</feature>
<accession>A0AA36C407</accession>
<feature type="domain" description="MADF" evidence="2">
    <location>
        <begin position="28"/>
        <end position="120"/>
    </location>
</feature>
<dbReference type="SMART" id="SM00595">
    <property type="entry name" value="MADF"/>
    <property type="match status" value="1"/>
</dbReference>
<dbReference type="GO" id="GO:0006357">
    <property type="term" value="P:regulation of transcription by RNA polymerase II"/>
    <property type="evidence" value="ECO:0007669"/>
    <property type="project" value="TreeGrafter"/>
</dbReference>
<dbReference type="EMBL" id="CATQJA010000078">
    <property type="protein sequence ID" value="CAJ0557717.1"/>
    <property type="molecule type" value="Genomic_DNA"/>
</dbReference>
<reference evidence="3" key="1">
    <citation type="submission" date="2023-06" db="EMBL/GenBank/DDBJ databases">
        <authorList>
            <person name="Delattre M."/>
        </authorList>
    </citation>
    <scope>NUCLEOTIDE SEQUENCE</scope>
    <source>
        <strain evidence="3">AF72</strain>
    </source>
</reference>
<dbReference type="Proteomes" id="UP001177023">
    <property type="component" value="Unassembled WGS sequence"/>
</dbReference>
<evidence type="ECO:0000256" key="1">
    <source>
        <dbReference type="SAM" id="MobiDB-lite"/>
    </source>
</evidence>
<evidence type="ECO:0000259" key="2">
    <source>
        <dbReference type="PROSITE" id="PS51029"/>
    </source>
</evidence>
<feature type="region of interest" description="Disordered" evidence="1">
    <location>
        <begin position="238"/>
        <end position="278"/>
    </location>
</feature>
<proteinExistence type="predicted"/>
<name>A0AA36C407_9BILA</name>
<protein>
    <recommendedName>
        <fullName evidence="2">MADF domain-containing protein</fullName>
    </recommendedName>
</protein>
<dbReference type="Pfam" id="PF10545">
    <property type="entry name" value="MADF_DNA_bdg"/>
    <property type="match status" value="1"/>
</dbReference>
<dbReference type="PROSITE" id="PS51029">
    <property type="entry name" value="MADF"/>
    <property type="match status" value="1"/>
</dbReference>
<feature type="compositionally biased region" description="Low complexity" evidence="1">
    <location>
        <begin position="291"/>
        <end position="305"/>
    </location>
</feature>
<keyword evidence="4" id="KW-1185">Reference proteome</keyword>
<dbReference type="PANTHER" id="PTHR12243">
    <property type="entry name" value="MADF DOMAIN TRANSCRIPTION FACTOR"/>
    <property type="match status" value="1"/>
</dbReference>
<dbReference type="GO" id="GO:0005634">
    <property type="term" value="C:nucleus"/>
    <property type="evidence" value="ECO:0007669"/>
    <property type="project" value="TreeGrafter"/>
</dbReference>
<dbReference type="AlphaFoldDB" id="A0AA36C407"/>
<evidence type="ECO:0000313" key="3">
    <source>
        <dbReference type="EMBL" id="CAJ0557717.1"/>
    </source>
</evidence>
<feature type="non-terminal residue" evidence="3">
    <location>
        <position position="1"/>
    </location>
</feature>
<sequence>MNLLFNNDVVEIDNPKVKRVYPKVFKLRFIHEIHQRPSLWDPNDKMYGNSQQNRTHYLELCNIMNNEFKDLDPLDFASSKKLFKNMRDMFKTRFTESRATNAPPKWEYYQALSFLADSFEGDIPMSYEMKMDPLALFHNVFANTTNNGGVDFENGRGRGASNELISNDEQDLSLFPGIMGDDKLSARRLRQDEEERMLRFQTLFNADANDALDEDGGINGDLDESPTKRMRLEDFLEMTESSASTSTPARTPATKANGRKSGVERVSAAQSIAAEDDEQKTLDILQALAQSTSTASPSTGPSKTSNNPQPPLPPVISFVLDKFNQFYKKSPQLAHEFENELLRIVITFNSKPEEGAE</sequence>
<dbReference type="InterPro" id="IPR006578">
    <property type="entry name" value="MADF-dom"/>
</dbReference>